<comment type="subcellular location">
    <subcellularLocation>
        <location evidence="1">Secreted</location>
    </subcellularLocation>
</comment>
<evidence type="ECO:0000259" key="3">
    <source>
        <dbReference type="Pfam" id="PF01522"/>
    </source>
</evidence>
<dbReference type="GO" id="GO:0005975">
    <property type="term" value="P:carbohydrate metabolic process"/>
    <property type="evidence" value="ECO:0007669"/>
    <property type="project" value="InterPro"/>
</dbReference>
<organism evidence="4 5">
    <name type="scientific">Natrinema zhouii</name>
    <dbReference type="NCBI Taxonomy" id="1710539"/>
    <lineage>
        <taxon>Archaea</taxon>
        <taxon>Methanobacteriati</taxon>
        <taxon>Methanobacteriota</taxon>
        <taxon>Stenosarchaea group</taxon>
        <taxon>Halobacteria</taxon>
        <taxon>Halobacteriales</taxon>
        <taxon>Natrialbaceae</taxon>
        <taxon>Natrinema</taxon>
    </lineage>
</organism>
<dbReference type="InterPro" id="IPR051398">
    <property type="entry name" value="Polysacch_Deacetylase"/>
</dbReference>
<dbReference type="SUPFAM" id="SSF88713">
    <property type="entry name" value="Glycoside hydrolase/deacetylase"/>
    <property type="match status" value="1"/>
</dbReference>
<keyword evidence="5" id="KW-1185">Reference proteome</keyword>
<evidence type="ECO:0000256" key="1">
    <source>
        <dbReference type="ARBA" id="ARBA00004613"/>
    </source>
</evidence>
<dbReference type="OrthoDB" id="186535at2157"/>
<evidence type="ECO:0000313" key="4">
    <source>
        <dbReference type="EMBL" id="QLK26803.1"/>
    </source>
</evidence>
<evidence type="ECO:0000256" key="2">
    <source>
        <dbReference type="ARBA" id="ARBA00022729"/>
    </source>
</evidence>
<dbReference type="EMBL" id="CP059154">
    <property type="protein sequence ID" value="QLK26803.1"/>
    <property type="molecule type" value="Genomic_DNA"/>
</dbReference>
<proteinExistence type="predicted"/>
<keyword evidence="2" id="KW-0732">Signal</keyword>
<dbReference type="AlphaFoldDB" id="A0A7D6GSE6"/>
<protein>
    <submittedName>
        <fullName evidence="4">Polysaccharide deacetylase family protein</fullName>
    </submittedName>
</protein>
<evidence type="ECO:0000313" key="5">
    <source>
        <dbReference type="Proteomes" id="UP000510869"/>
    </source>
</evidence>
<sequence>MGDSNQEGRRSVLKQTATLGIASLAGCFRSDTTMGSDGDNASKVASKDDWFENGAVTFIYDDGPLEDIQQAFPAHETYDAPASVGIVSNWIDRDDGNWMGFNDIKRLVDAGWEIASHTASHVALTSFELVEDILPGDSRIYPEGRGNHGFSYGDPIEVTDGEKSVQRTVVDSNTDDIGKYLELAEPITDPFTAEETVERYPESFVRHELFESQNALSEFSPTTLLAPYDVIDDRHLNLVREYYDGVFNVNFGTPVNELPFDPFDTNRSYFAERVNRETVYNDLRQIAEENLYGIVGAHTHLEVVTQERIAETLKWCDEFGIEVITFKNAISRKAAE</sequence>
<dbReference type="Gene3D" id="3.20.20.370">
    <property type="entry name" value="Glycoside hydrolase/deacetylase"/>
    <property type="match status" value="1"/>
</dbReference>
<gene>
    <name evidence="4" type="ORF">HYG81_04100</name>
</gene>
<dbReference type="InterPro" id="IPR011330">
    <property type="entry name" value="Glyco_hydro/deAcase_b/a-brl"/>
</dbReference>
<name>A0A7D6GSE6_9EURY</name>
<reference evidence="4 5" key="1">
    <citation type="submission" date="2020-07" db="EMBL/GenBank/DDBJ databases">
        <title>Natrinema (YPL30) sp. nov. and Haloterrigena xxxxxx (YPL8) sp. nov., isolated from a salt mine.</title>
        <authorList>
            <person name="Cui H."/>
        </authorList>
    </citation>
    <scope>NUCLEOTIDE SEQUENCE [LARGE SCALE GENOMIC DNA]</scope>
    <source>
        <strain evidence="4 5">YPL13</strain>
    </source>
</reference>
<dbReference type="KEGG" id="nay:HYG81_04100"/>
<dbReference type="PANTHER" id="PTHR34216:SF3">
    <property type="entry name" value="POLY-BETA-1,6-N-ACETYL-D-GLUCOSAMINE N-DEACETYLASE"/>
    <property type="match status" value="1"/>
</dbReference>
<dbReference type="InterPro" id="IPR002509">
    <property type="entry name" value="NODB_dom"/>
</dbReference>
<dbReference type="GO" id="GO:0005576">
    <property type="term" value="C:extracellular region"/>
    <property type="evidence" value="ECO:0007669"/>
    <property type="project" value="UniProtKB-SubCell"/>
</dbReference>
<dbReference type="PANTHER" id="PTHR34216">
    <property type="match status" value="1"/>
</dbReference>
<accession>A0A7D6GSE6</accession>
<dbReference type="GO" id="GO:0016810">
    <property type="term" value="F:hydrolase activity, acting on carbon-nitrogen (but not peptide) bonds"/>
    <property type="evidence" value="ECO:0007669"/>
    <property type="project" value="InterPro"/>
</dbReference>
<dbReference type="Pfam" id="PF01522">
    <property type="entry name" value="Polysacc_deac_1"/>
    <property type="match status" value="1"/>
</dbReference>
<dbReference type="Proteomes" id="UP000510869">
    <property type="component" value="Chromosome"/>
</dbReference>
<feature type="domain" description="NodB homology" evidence="3">
    <location>
        <begin position="55"/>
        <end position="126"/>
    </location>
</feature>